<dbReference type="InterPro" id="IPR001647">
    <property type="entry name" value="HTH_TetR"/>
</dbReference>
<dbReference type="InterPro" id="IPR050109">
    <property type="entry name" value="HTH-type_TetR-like_transc_reg"/>
</dbReference>
<dbReference type="GeneID" id="61524760"/>
<dbReference type="PROSITE" id="PS50977">
    <property type="entry name" value="HTH_TETR_2"/>
    <property type="match status" value="1"/>
</dbReference>
<dbReference type="Gene3D" id="1.10.357.10">
    <property type="entry name" value="Tetracycline Repressor, domain 2"/>
    <property type="match status" value="1"/>
</dbReference>
<feature type="region of interest" description="Disordered" evidence="4">
    <location>
        <begin position="1"/>
        <end position="35"/>
    </location>
</feature>
<dbReference type="InterPro" id="IPR009057">
    <property type="entry name" value="Homeodomain-like_sf"/>
</dbReference>
<keyword evidence="1" id="KW-0805">Transcription regulation</keyword>
<evidence type="ECO:0000256" key="4">
    <source>
        <dbReference type="SAM" id="MobiDB-lite"/>
    </source>
</evidence>
<dbReference type="OrthoDB" id="9816320at2"/>
<organism evidence="5 6">
    <name type="scientific">Ralstonia insidiosa</name>
    <dbReference type="NCBI Taxonomy" id="190721"/>
    <lineage>
        <taxon>Bacteria</taxon>
        <taxon>Pseudomonadati</taxon>
        <taxon>Pseudomonadota</taxon>
        <taxon>Betaproteobacteria</taxon>
        <taxon>Burkholderiales</taxon>
        <taxon>Burkholderiaceae</taxon>
        <taxon>Ralstonia</taxon>
    </lineage>
</organism>
<gene>
    <name evidence="5" type="ORF">A9Y76_01910</name>
</gene>
<dbReference type="RefSeq" id="WP_064801572.1">
    <property type="nucleotide sequence ID" value="NZ_CP016022.1"/>
</dbReference>
<name>A0A191ZTA3_9RALS</name>
<dbReference type="Pfam" id="PF00440">
    <property type="entry name" value="TetR_N"/>
    <property type="match status" value="1"/>
</dbReference>
<keyword evidence="6" id="KW-1185">Reference proteome</keyword>
<keyword evidence="2" id="KW-0238">DNA-binding</keyword>
<dbReference type="EMBL" id="CP016022">
    <property type="protein sequence ID" value="ANJ71312.1"/>
    <property type="molecule type" value="Genomic_DNA"/>
</dbReference>
<dbReference type="GO" id="GO:0000976">
    <property type="term" value="F:transcription cis-regulatory region binding"/>
    <property type="evidence" value="ECO:0007669"/>
    <property type="project" value="TreeGrafter"/>
</dbReference>
<evidence type="ECO:0000256" key="2">
    <source>
        <dbReference type="ARBA" id="ARBA00023125"/>
    </source>
</evidence>
<dbReference type="Proteomes" id="UP000078572">
    <property type="component" value="Chromosome 1"/>
</dbReference>
<evidence type="ECO:0000313" key="6">
    <source>
        <dbReference type="Proteomes" id="UP000078572"/>
    </source>
</evidence>
<proteinExistence type="predicted"/>
<sequence length="230" mass="25922">MASLYRRQSGTGFGNAPTEHTAPAGPAKPLKRPSQRRAKFTVQAIYEAFVRIWQRDGAQAATTRAVALEAGCSVGTLYEYFPNKEALLSGYVRHTIEVLLGRIQREVIDRTNLPWRDRVRHLVRLTCGDPALDPPYFDHAMLMREDRIAEPKHHRRFFDELSAAWRQALDACADLPARPEDALLQTLLLAIWGARRYRVLLPDAPPAPDVWIGEMERLCLVALAATQDVA</sequence>
<accession>A0A191ZTA3</accession>
<dbReference type="PANTHER" id="PTHR30055:SF234">
    <property type="entry name" value="HTH-TYPE TRANSCRIPTIONAL REGULATOR BETI"/>
    <property type="match status" value="1"/>
</dbReference>
<dbReference type="SUPFAM" id="SSF46689">
    <property type="entry name" value="Homeodomain-like"/>
    <property type="match status" value="1"/>
</dbReference>
<evidence type="ECO:0000256" key="3">
    <source>
        <dbReference type="ARBA" id="ARBA00023163"/>
    </source>
</evidence>
<evidence type="ECO:0000256" key="1">
    <source>
        <dbReference type="ARBA" id="ARBA00023015"/>
    </source>
</evidence>
<keyword evidence="3" id="KW-0804">Transcription</keyword>
<protein>
    <submittedName>
        <fullName evidence="5">TetR family transcriptional regulator</fullName>
    </submittedName>
</protein>
<dbReference type="PANTHER" id="PTHR30055">
    <property type="entry name" value="HTH-TYPE TRANSCRIPTIONAL REGULATOR RUTR"/>
    <property type="match status" value="1"/>
</dbReference>
<dbReference type="GO" id="GO:0003700">
    <property type="term" value="F:DNA-binding transcription factor activity"/>
    <property type="evidence" value="ECO:0007669"/>
    <property type="project" value="TreeGrafter"/>
</dbReference>
<dbReference type="AlphaFoldDB" id="A0A191ZTA3"/>
<dbReference type="STRING" id="190721.ACS15_0432"/>
<feature type="compositionally biased region" description="Polar residues" evidence="4">
    <location>
        <begin position="1"/>
        <end position="10"/>
    </location>
</feature>
<evidence type="ECO:0000313" key="5">
    <source>
        <dbReference type="EMBL" id="ANJ71312.1"/>
    </source>
</evidence>
<reference evidence="6" key="1">
    <citation type="submission" date="2016-06" db="EMBL/GenBank/DDBJ databases">
        <authorList>
            <person name="Xu Y."/>
            <person name="Nagy A."/>
            <person name="Yan X."/>
            <person name="Kim S.W."/>
            <person name="Haley B."/>
            <person name="Liu N.T."/>
            <person name="Nou X."/>
        </authorList>
    </citation>
    <scope>NUCLEOTIDE SEQUENCE [LARGE SCALE GENOMIC DNA]</scope>
    <source>
        <strain evidence="6">ATCC 49129</strain>
    </source>
</reference>